<gene>
    <name evidence="4" type="ORF">H5P27_14060</name>
</gene>
<dbReference type="SMART" id="SM00448">
    <property type="entry name" value="REC"/>
    <property type="match status" value="1"/>
</dbReference>
<dbReference type="Pfam" id="PF00072">
    <property type="entry name" value="Response_reg"/>
    <property type="match status" value="1"/>
</dbReference>
<dbReference type="PANTHER" id="PTHR44591:SF25">
    <property type="entry name" value="CHEMOTAXIS TWO-COMPONENT RESPONSE REGULATOR"/>
    <property type="match status" value="1"/>
</dbReference>
<dbReference type="Proteomes" id="UP000526501">
    <property type="component" value="Unassembled WGS sequence"/>
</dbReference>
<dbReference type="SUPFAM" id="SSF52172">
    <property type="entry name" value="CheY-like"/>
    <property type="match status" value="1"/>
</dbReference>
<dbReference type="RefSeq" id="WP_185661031.1">
    <property type="nucleotide sequence ID" value="NZ_CAWPOO010000012.1"/>
</dbReference>
<dbReference type="AlphaFoldDB" id="A0A7X1E989"/>
<protein>
    <submittedName>
        <fullName evidence="4">Response regulator</fullName>
    </submittedName>
</protein>
<sequence length="121" mass="13072">MKTIITVDDASTIRKMVGFTLKSAGHNVVEAADGMEALNTLKQRPVDLVITDVNMPNMNGIDLTRQLRALPNYRSTPIILLTTETDPAKKSAGRAAGATGWIVKPFSQDQLLAIVSKVLPN</sequence>
<evidence type="ECO:0000313" key="5">
    <source>
        <dbReference type="Proteomes" id="UP000526501"/>
    </source>
</evidence>
<name>A0A7X1E989_9BACT</name>
<dbReference type="Gene3D" id="3.40.50.2300">
    <property type="match status" value="1"/>
</dbReference>
<dbReference type="InterPro" id="IPR050595">
    <property type="entry name" value="Bact_response_regulator"/>
</dbReference>
<proteinExistence type="predicted"/>
<dbReference type="GO" id="GO:0000160">
    <property type="term" value="P:phosphorelay signal transduction system"/>
    <property type="evidence" value="ECO:0007669"/>
    <property type="project" value="InterPro"/>
</dbReference>
<dbReference type="PANTHER" id="PTHR44591">
    <property type="entry name" value="STRESS RESPONSE REGULATOR PROTEIN 1"/>
    <property type="match status" value="1"/>
</dbReference>
<feature type="domain" description="Response regulatory" evidence="3">
    <location>
        <begin position="3"/>
        <end position="119"/>
    </location>
</feature>
<feature type="modified residue" description="4-aspartylphosphate" evidence="2">
    <location>
        <position position="52"/>
    </location>
</feature>
<dbReference type="InterPro" id="IPR001789">
    <property type="entry name" value="Sig_transdc_resp-reg_receiver"/>
</dbReference>
<dbReference type="CDD" id="cd17562">
    <property type="entry name" value="REC_CheY4-like"/>
    <property type="match status" value="1"/>
</dbReference>
<keyword evidence="5" id="KW-1185">Reference proteome</keyword>
<evidence type="ECO:0000256" key="1">
    <source>
        <dbReference type="ARBA" id="ARBA00022553"/>
    </source>
</evidence>
<evidence type="ECO:0000259" key="3">
    <source>
        <dbReference type="PROSITE" id="PS50110"/>
    </source>
</evidence>
<dbReference type="EMBL" id="JACHVC010000012">
    <property type="protein sequence ID" value="MBC2607174.1"/>
    <property type="molecule type" value="Genomic_DNA"/>
</dbReference>
<accession>A0A7X1E989</accession>
<reference evidence="4 5" key="1">
    <citation type="submission" date="2020-07" db="EMBL/GenBank/DDBJ databases">
        <authorList>
            <person name="Feng X."/>
        </authorList>
    </citation>
    <scope>NUCLEOTIDE SEQUENCE [LARGE SCALE GENOMIC DNA]</scope>
    <source>
        <strain evidence="4 5">JCM23202</strain>
    </source>
</reference>
<keyword evidence="1 2" id="KW-0597">Phosphoprotein</keyword>
<organism evidence="4 5">
    <name type="scientific">Pelagicoccus albus</name>
    <dbReference type="NCBI Taxonomy" id="415222"/>
    <lineage>
        <taxon>Bacteria</taxon>
        <taxon>Pseudomonadati</taxon>
        <taxon>Verrucomicrobiota</taxon>
        <taxon>Opitutia</taxon>
        <taxon>Puniceicoccales</taxon>
        <taxon>Pelagicoccaceae</taxon>
        <taxon>Pelagicoccus</taxon>
    </lineage>
</organism>
<comment type="caution">
    <text evidence="4">The sequence shown here is derived from an EMBL/GenBank/DDBJ whole genome shotgun (WGS) entry which is preliminary data.</text>
</comment>
<evidence type="ECO:0000313" key="4">
    <source>
        <dbReference type="EMBL" id="MBC2607174.1"/>
    </source>
</evidence>
<evidence type="ECO:0000256" key="2">
    <source>
        <dbReference type="PROSITE-ProRule" id="PRU00169"/>
    </source>
</evidence>
<dbReference type="PROSITE" id="PS50110">
    <property type="entry name" value="RESPONSE_REGULATORY"/>
    <property type="match status" value="1"/>
</dbReference>
<dbReference type="InterPro" id="IPR011006">
    <property type="entry name" value="CheY-like_superfamily"/>
</dbReference>